<dbReference type="PROSITE" id="PS50005">
    <property type="entry name" value="TPR"/>
    <property type="match status" value="1"/>
</dbReference>
<keyword evidence="3" id="KW-1185">Reference proteome</keyword>
<proteinExistence type="predicted"/>
<dbReference type="EMBL" id="CP070608">
    <property type="protein sequence ID" value="QSE96752.1"/>
    <property type="molecule type" value="Genomic_DNA"/>
</dbReference>
<sequence>MNSDRLNQLLTYYKEDSNDPFIIYGIAMEYWKSDLENSRKYFELLLQEHPEYLATYYQVGHLYEEIDETELAKDTYRKGIKLAQLQNNQNTLRELKNALDEIEFFE</sequence>
<evidence type="ECO:0000313" key="2">
    <source>
        <dbReference type="EMBL" id="QSE96752.1"/>
    </source>
</evidence>
<accession>A0A974WGN4</accession>
<gene>
    <name evidence="2" type="ORF">JR347_14275</name>
</gene>
<dbReference type="InterPro" id="IPR011990">
    <property type="entry name" value="TPR-like_helical_dom_sf"/>
</dbReference>
<dbReference type="InterPro" id="IPR019734">
    <property type="entry name" value="TPR_rpt"/>
</dbReference>
<dbReference type="Gene3D" id="1.25.40.10">
    <property type="entry name" value="Tetratricopeptide repeat domain"/>
    <property type="match status" value="1"/>
</dbReference>
<evidence type="ECO:0000313" key="3">
    <source>
        <dbReference type="Proteomes" id="UP000662783"/>
    </source>
</evidence>
<dbReference type="Proteomes" id="UP000662783">
    <property type="component" value="Chromosome"/>
</dbReference>
<organism evidence="2 3">
    <name type="scientific">Fulvivirga lutea</name>
    <dbReference type="NCBI Taxonomy" id="2810512"/>
    <lineage>
        <taxon>Bacteria</taxon>
        <taxon>Pseudomonadati</taxon>
        <taxon>Bacteroidota</taxon>
        <taxon>Cytophagia</taxon>
        <taxon>Cytophagales</taxon>
        <taxon>Fulvivirgaceae</taxon>
        <taxon>Fulvivirga</taxon>
    </lineage>
</organism>
<dbReference type="SUPFAM" id="SSF48452">
    <property type="entry name" value="TPR-like"/>
    <property type="match status" value="1"/>
</dbReference>
<keyword evidence="1" id="KW-0802">TPR repeat</keyword>
<dbReference type="RefSeq" id="WP_205721266.1">
    <property type="nucleotide sequence ID" value="NZ_CP070608.1"/>
</dbReference>
<evidence type="ECO:0000256" key="1">
    <source>
        <dbReference type="PROSITE-ProRule" id="PRU00339"/>
    </source>
</evidence>
<reference evidence="2" key="1">
    <citation type="submission" date="2021-02" db="EMBL/GenBank/DDBJ databases">
        <title>Fulvivirga sp. S481 isolated from sea water.</title>
        <authorList>
            <person name="Bae S.S."/>
            <person name="Baek K."/>
        </authorList>
    </citation>
    <scope>NUCLEOTIDE SEQUENCE</scope>
    <source>
        <strain evidence="2">S481</strain>
    </source>
</reference>
<dbReference type="AlphaFoldDB" id="A0A974WGN4"/>
<name>A0A974WGN4_9BACT</name>
<protein>
    <submittedName>
        <fullName evidence="2">Tetratricopeptide repeat protein</fullName>
    </submittedName>
</protein>
<feature type="repeat" description="TPR" evidence="1">
    <location>
        <begin position="53"/>
        <end position="86"/>
    </location>
</feature>
<dbReference type="KEGG" id="fuv:JR347_14275"/>
<dbReference type="Pfam" id="PF13181">
    <property type="entry name" value="TPR_8"/>
    <property type="match status" value="1"/>
</dbReference>